<dbReference type="PhylomeDB" id="A0A068TT21"/>
<keyword evidence="4" id="KW-0547">Nucleotide-binding</keyword>
<dbReference type="Pfam" id="PF23559">
    <property type="entry name" value="WHD_DRP"/>
    <property type="match status" value="1"/>
</dbReference>
<feature type="domain" description="Disease resistance N-terminal" evidence="9">
    <location>
        <begin position="24"/>
        <end position="107"/>
    </location>
</feature>
<evidence type="ECO:0000256" key="1">
    <source>
        <dbReference type="ARBA" id="ARBA00008894"/>
    </source>
</evidence>
<dbReference type="Gene3D" id="1.10.10.10">
    <property type="entry name" value="Winged helix-like DNA-binding domain superfamily/Winged helix DNA-binding domain"/>
    <property type="match status" value="1"/>
</dbReference>
<keyword evidence="7" id="KW-0175">Coiled coil</keyword>
<dbReference type="InterPro" id="IPR036388">
    <property type="entry name" value="WH-like_DNA-bd_sf"/>
</dbReference>
<dbReference type="InParanoid" id="A0A068TT21"/>
<evidence type="ECO:0000256" key="4">
    <source>
        <dbReference type="ARBA" id="ARBA00022741"/>
    </source>
</evidence>
<evidence type="ECO:0000256" key="3">
    <source>
        <dbReference type="ARBA" id="ARBA00022737"/>
    </source>
</evidence>
<feature type="domain" description="NB-ARC" evidence="8">
    <location>
        <begin position="186"/>
        <end position="359"/>
    </location>
</feature>
<dbReference type="SUPFAM" id="SSF52058">
    <property type="entry name" value="L domain-like"/>
    <property type="match status" value="1"/>
</dbReference>
<dbReference type="PANTHER" id="PTHR23155">
    <property type="entry name" value="DISEASE RESISTANCE PROTEIN RP"/>
    <property type="match status" value="1"/>
</dbReference>
<dbReference type="OrthoDB" id="646178at2759"/>
<dbReference type="GO" id="GO:0051607">
    <property type="term" value="P:defense response to virus"/>
    <property type="evidence" value="ECO:0007669"/>
    <property type="project" value="UniProtKB-ARBA"/>
</dbReference>
<reference evidence="13" key="1">
    <citation type="journal article" date="2014" name="Science">
        <title>The coffee genome provides insight into the convergent evolution of caffeine biosynthesis.</title>
        <authorList>
            <person name="Denoeud F."/>
            <person name="Carretero-Paulet L."/>
            <person name="Dereeper A."/>
            <person name="Droc G."/>
            <person name="Guyot R."/>
            <person name="Pietrella M."/>
            <person name="Zheng C."/>
            <person name="Alberti A."/>
            <person name="Anthony F."/>
            <person name="Aprea G."/>
            <person name="Aury J.M."/>
            <person name="Bento P."/>
            <person name="Bernard M."/>
            <person name="Bocs S."/>
            <person name="Campa C."/>
            <person name="Cenci A."/>
            <person name="Combes M.C."/>
            <person name="Crouzillat D."/>
            <person name="Da Silva C."/>
            <person name="Daddiego L."/>
            <person name="De Bellis F."/>
            <person name="Dussert S."/>
            <person name="Garsmeur O."/>
            <person name="Gayraud T."/>
            <person name="Guignon V."/>
            <person name="Jahn K."/>
            <person name="Jamilloux V."/>
            <person name="Joet T."/>
            <person name="Labadie K."/>
            <person name="Lan T."/>
            <person name="Leclercq J."/>
            <person name="Lepelley M."/>
            <person name="Leroy T."/>
            <person name="Li L.T."/>
            <person name="Librado P."/>
            <person name="Lopez L."/>
            <person name="Munoz A."/>
            <person name="Noel B."/>
            <person name="Pallavicini A."/>
            <person name="Perrotta G."/>
            <person name="Poncet V."/>
            <person name="Pot D."/>
            <person name="Priyono X."/>
            <person name="Rigoreau M."/>
            <person name="Rouard M."/>
            <person name="Rozas J."/>
            <person name="Tranchant-Dubreuil C."/>
            <person name="VanBuren R."/>
            <person name="Zhang Q."/>
            <person name="Andrade A.C."/>
            <person name="Argout X."/>
            <person name="Bertrand B."/>
            <person name="de Kochko A."/>
            <person name="Graziosi G."/>
            <person name="Henry R.J."/>
            <person name="Jayarama X."/>
            <person name="Ming R."/>
            <person name="Nagai C."/>
            <person name="Rounsley S."/>
            <person name="Sankoff D."/>
            <person name="Giuliano G."/>
            <person name="Albert V.A."/>
            <person name="Wincker P."/>
            <person name="Lashermes P."/>
        </authorList>
    </citation>
    <scope>NUCLEOTIDE SEQUENCE [LARGE SCALE GENOMIC DNA]</scope>
    <source>
        <strain evidence="13">cv. DH200-94</strain>
    </source>
</reference>
<dbReference type="AlphaFoldDB" id="A0A068TT21"/>
<dbReference type="Gramene" id="CDO99401">
    <property type="protein sequence ID" value="CDO99401"/>
    <property type="gene ID" value="GSCOC_T00026562001"/>
</dbReference>
<dbReference type="InterPro" id="IPR038005">
    <property type="entry name" value="RX-like_CC"/>
</dbReference>
<dbReference type="InterPro" id="IPR044974">
    <property type="entry name" value="Disease_R_plants"/>
</dbReference>
<dbReference type="InterPro" id="IPR055414">
    <property type="entry name" value="LRR_R13L4/SHOC2-like"/>
</dbReference>
<keyword evidence="2" id="KW-0433">Leucine-rich repeat</keyword>
<dbReference type="InterPro" id="IPR058922">
    <property type="entry name" value="WHD_DRP"/>
</dbReference>
<feature type="domain" description="Disease resistance R13L4/SHOC-2-like LRR" evidence="11">
    <location>
        <begin position="583"/>
        <end position="723"/>
    </location>
</feature>
<dbReference type="Pfam" id="PF23598">
    <property type="entry name" value="LRR_14"/>
    <property type="match status" value="1"/>
</dbReference>
<gene>
    <name evidence="12" type="ORF">GSCOC_T00026562001</name>
</gene>
<dbReference type="InterPro" id="IPR041118">
    <property type="entry name" value="Rx_N"/>
</dbReference>
<dbReference type="InterPro" id="IPR032675">
    <property type="entry name" value="LRR_dom_sf"/>
</dbReference>
<name>A0A068TT21_COFCA</name>
<dbReference type="Gene3D" id="3.40.50.300">
    <property type="entry name" value="P-loop containing nucleotide triphosphate hydrolases"/>
    <property type="match status" value="1"/>
</dbReference>
<dbReference type="FunFam" id="1.10.10.10:FF:000322">
    <property type="entry name" value="Probable disease resistance protein At1g63360"/>
    <property type="match status" value="1"/>
</dbReference>
<keyword evidence="3" id="KW-0677">Repeat</keyword>
<protein>
    <recommendedName>
        <fullName evidence="14">AAA+ ATPase domain-containing protein</fullName>
    </recommendedName>
</protein>
<comment type="similarity">
    <text evidence="1">Belongs to the disease resistance NB-LRR family.</text>
</comment>
<dbReference type="PANTHER" id="PTHR23155:SF1185">
    <property type="entry name" value="DISEASE RESISTANCE RPP8-LIKE PROTEIN 3-RELATED"/>
    <property type="match status" value="1"/>
</dbReference>
<dbReference type="EMBL" id="HG739087">
    <property type="protein sequence ID" value="CDO99401.1"/>
    <property type="molecule type" value="Genomic_DNA"/>
</dbReference>
<organism evidence="12 13">
    <name type="scientific">Coffea canephora</name>
    <name type="common">Robusta coffee</name>
    <dbReference type="NCBI Taxonomy" id="49390"/>
    <lineage>
        <taxon>Eukaryota</taxon>
        <taxon>Viridiplantae</taxon>
        <taxon>Streptophyta</taxon>
        <taxon>Embryophyta</taxon>
        <taxon>Tracheophyta</taxon>
        <taxon>Spermatophyta</taxon>
        <taxon>Magnoliopsida</taxon>
        <taxon>eudicotyledons</taxon>
        <taxon>Gunneridae</taxon>
        <taxon>Pentapetalae</taxon>
        <taxon>asterids</taxon>
        <taxon>lamiids</taxon>
        <taxon>Gentianales</taxon>
        <taxon>Rubiaceae</taxon>
        <taxon>Ixoroideae</taxon>
        <taxon>Gardenieae complex</taxon>
        <taxon>Bertiereae - Coffeeae clade</taxon>
        <taxon>Coffeeae</taxon>
        <taxon>Coffea</taxon>
    </lineage>
</organism>
<dbReference type="InterPro" id="IPR027417">
    <property type="entry name" value="P-loop_NTPase"/>
</dbReference>
<keyword evidence="5" id="KW-0611">Plant defense</keyword>
<evidence type="ECO:0000256" key="7">
    <source>
        <dbReference type="SAM" id="Coils"/>
    </source>
</evidence>
<dbReference type="FunCoup" id="A0A068TT21">
    <property type="interactions" value="18"/>
</dbReference>
<dbReference type="InterPro" id="IPR002182">
    <property type="entry name" value="NB-ARC"/>
</dbReference>
<dbReference type="CDD" id="cd14798">
    <property type="entry name" value="RX-CC_like"/>
    <property type="match status" value="1"/>
</dbReference>
<evidence type="ECO:0000259" key="11">
    <source>
        <dbReference type="Pfam" id="PF23598"/>
    </source>
</evidence>
<proteinExistence type="inferred from homology"/>
<feature type="coiled-coil region" evidence="7">
    <location>
        <begin position="43"/>
        <end position="70"/>
    </location>
</feature>
<dbReference type="Proteomes" id="UP000295252">
    <property type="component" value="Chromosome V"/>
</dbReference>
<evidence type="ECO:0000259" key="9">
    <source>
        <dbReference type="Pfam" id="PF18052"/>
    </source>
</evidence>
<dbReference type="GO" id="GO:0043531">
    <property type="term" value="F:ADP binding"/>
    <property type="evidence" value="ECO:0007669"/>
    <property type="project" value="InterPro"/>
</dbReference>
<dbReference type="Gene3D" id="3.80.10.10">
    <property type="entry name" value="Ribonuclease Inhibitor"/>
    <property type="match status" value="1"/>
</dbReference>
<dbReference type="OMA" id="QEGCTME"/>
<dbReference type="Pfam" id="PF18052">
    <property type="entry name" value="Rx_N"/>
    <property type="match status" value="1"/>
</dbReference>
<keyword evidence="13" id="KW-1185">Reference proteome</keyword>
<dbReference type="Gene3D" id="1.10.8.430">
    <property type="entry name" value="Helical domain of apoptotic protease-activating factors"/>
    <property type="match status" value="1"/>
</dbReference>
<dbReference type="Gene3D" id="1.20.5.4130">
    <property type="match status" value="1"/>
</dbReference>
<keyword evidence="6" id="KW-0067">ATP-binding</keyword>
<evidence type="ECO:0000256" key="5">
    <source>
        <dbReference type="ARBA" id="ARBA00022821"/>
    </source>
</evidence>
<evidence type="ECO:0000313" key="13">
    <source>
        <dbReference type="Proteomes" id="UP000295252"/>
    </source>
</evidence>
<evidence type="ECO:0008006" key="14">
    <source>
        <dbReference type="Google" id="ProtNLM"/>
    </source>
</evidence>
<evidence type="ECO:0000259" key="8">
    <source>
        <dbReference type="Pfam" id="PF00931"/>
    </source>
</evidence>
<dbReference type="GO" id="GO:0005524">
    <property type="term" value="F:ATP binding"/>
    <property type="evidence" value="ECO:0007669"/>
    <property type="project" value="UniProtKB-KW"/>
</dbReference>
<dbReference type="GO" id="GO:0098542">
    <property type="term" value="P:defense response to other organism"/>
    <property type="evidence" value="ECO:0007669"/>
    <property type="project" value="TreeGrafter"/>
</dbReference>
<accession>A0A068TT21</accession>
<evidence type="ECO:0000256" key="2">
    <source>
        <dbReference type="ARBA" id="ARBA00022614"/>
    </source>
</evidence>
<dbReference type="PRINTS" id="PR00364">
    <property type="entry name" value="DISEASERSIST"/>
</dbReference>
<sequence>MPCCFCKQVVLVPSKLMAELAEPVVSFILERLSNLLIEEGKFLRGVSDQAEQLQSELKLMQALLKDADAKQHDDAVIREWISQSKDLAYEAEDLIETFAFKVGSRRRGGVANVLKRYTCIFKECYMRHRVGVDIQGLNTRVAKLTKRFRDYGIRTIMEKEGPSSRQLQSIRRTYSHVEEDDFVGLESDVKMLVQNLVSEDGTSHYRVVSLCGMGGLGKTTIARKVYNHPNVRRHFDSFAWLCISQQWQTKEILQGILVKLIPETKEEIVRSWNDDKLVRQLYNIQQNKRCLIVLDDVWSTDAWECIKNAFPTREKGSKILVTTRNKNVATHIGPNGFHHEPRLLSYDESWELLRKKALREIYNHGHEDIVKLEELGMEMVKHCGGLPLAVVVLGGILSTKHHFSEWEFVYLHIKFYLGRGERIGQREGEIQRILALSYYDLPYQLKPCFLYLGIYPEDHDIRTDSLYQIWMAEGMVSKEDQIEGESMMDVAERYLGEFVKRCMVQVKLKDEPGYRKFESCRLHDLMRDLCLAKGRDENFLKVNDNLELIESTSSASKSDRVVISLSSVEIPKYVPHKKKTIRHVRSLTFCIRDPPYYDRLARTRFSNFRKLRVLNIEGLRYLEGHIHLRYLSLRNSDAIILQSSIGKLDHLETLDLHGFRVFWIANVLWKLRRLRHLYLPDPEESAFLNRKCKLRLAGLIKLEILENFSAFNCDVRDLQQLTKKCSNLLEKLFESNLHHLTLNGSIGILPDYKLHFFKNLNELSISCSSIRRDPMLTLEKLPNLQKLWLISVSFGTEMACHSLGFPRLRFLGLHDPDRLEDWRVEEGAMPNLSHLRIRKCTALKMIPDGLKFISTLKEIVIQGMRDTFNNRVRVIDGQEGEDFYKVSHVPSILIS</sequence>
<dbReference type="FunFam" id="3.40.50.300:FF:001091">
    <property type="entry name" value="Probable disease resistance protein At1g61300"/>
    <property type="match status" value="1"/>
</dbReference>
<evidence type="ECO:0000256" key="6">
    <source>
        <dbReference type="ARBA" id="ARBA00022840"/>
    </source>
</evidence>
<dbReference type="InterPro" id="IPR042197">
    <property type="entry name" value="Apaf_helical"/>
</dbReference>
<evidence type="ECO:0000313" key="12">
    <source>
        <dbReference type="EMBL" id="CDO99401.1"/>
    </source>
</evidence>
<dbReference type="Pfam" id="PF00931">
    <property type="entry name" value="NB-ARC"/>
    <property type="match status" value="1"/>
</dbReference>
<dbReference type="SUPFAM" id="SSF52540">
    <property type="entry name" value="P-loop containing nucleoside triphosphate hydrolases"/>
    <property type="match status" value="1"/>
</dbReference>
<feature type="domain" description="Disease resistance protein winged helix" evidence="10">
    <location>
        <begin position="454"/>
        <end position="530"/>
    </location>
</feature>
<evidence type="ECO:0000259" key="10">
    <source>
        <dbReference type="Pfam" id="PF23559"/>
    </source>
</evidence>